<evidence type="ECO:0000256" key="1">
    <source>
        <dbReference type="SAM" id="SignalP"/>
    </source>
</evidence>
<evidence type="ECO:0008006" key="4">
    <source>
        <dbReference type="Google" id="ProtNLM"/>
    </source>
</evidence>
<keyword evidence="3" id="KW-1185">Reference proteome</keyword>
<protein>
    <recommendedName>
        <fullName evidence="4">CBM1 domain-containing protein</fullName>
    </recommendedName>
</protein>
<dbReference type="AlphaFoldDB" id="A0A316UTX7"/>
<sequence>MLTSLLPFLLYCLTLEGARANHSTCSRGPLARAPWYDDYRLWCEAGRVDTAADQAEYRCNDQKDVVIADFGKLRPGVLEWGTPCGRNGYGFDYKGVCWSRSWVLCLGDTCNLACYYLDPEDDCEWPKHFNLSTAPKSVELWYYRWRRSWGQ</sequence>
<dbReference type="RefSeq" id="XP_025361157.1">
    <property type="nucleotide sequence ID" value="XM_025508369.1"/>
</dbReference>
<proteinExistence type="predicted"/>
<dbReference type="Proteomes" id="UP000245884">
    <property type="component" value="Unassembled WGS sequence"/>
</dbReference>
<feature type="chain" id="PRO_5016369763" description="CBM1 domain-containing protein" evidence="1">
    <location>
        <begin position="21"/>
        <end position="151"/>
    </location>
</feature>
<gene>
    <name evidence="2" type="ORF">BDZ90DRAFT_261355</name>
</gene>
<reference evidence="2 3" key="1">
    <citation type="journal article" date="2018" name="Mol. Biol. Evol.">
        <title>Broad Genomic Sampling Reveals a Smut Pathogenic Ancestry of the Fungal Clade Ustilaginomycotina.</title>
        <authorList>
            <person name="Kijpornyongpan T."/>
            <person name="Mondo S.J."/>
            <person name="Barry K."/>
            <person name="Sandor L."/>
            <person name="Lee J."/>
            <person name="Lipzen A."/>
            <person name="Pangilinan J."/>
            <person name="LaButti K."/>
            <person name="Hainaut M."/>
            <person name="Henrissat B."/>
            <person name="Grigoriev I.V."/>
            <person name="Spatafora J.W."/>
            <person name="Aime M.C."/>
        </authorList>
    </citation>
    <scope>NUCLEOTIDE SEQUENCE [LARGE SCALE GENOMIC DNA]</scope>
    <source>
        <strain evidence="2 3">MCA 5214</strain>
    </source>
</reference>
<dbReference type="GeneID" id="37030192"/>
<accession>A0A316UTX7</accession>
<dbReference type="EMBL" id="KZ819671">
    <property type="protein sequence ID" value="PWN26545.1"/>
    <property type="molecule type" value="Genomic_DNA"/>
</dbReference>
<keyword evidence="1" id="KW-0732">Signal</keyword>
<evidence type="ECO:0000313" key="3">
    <source>
        <dbReference type="Proteomes" id="UP000245884"/>
    </source>
</evidence>
<organism evidence="2 3">
    <name type="scientific">Jaminaea rosea</name>
    <dbReference type="NCBI Taxonomy" id="1569628"/>
    <lineage>
        <taxon>Eukaryota</taxon>
        <taxon>Fungi</taxon>
        <taxon>Dikarya</taxon>
        <taxon>Basidiomycota</taxon>
        <taxon>Ustilaginomycotina</taxon>
        <taxon>Exobasidiomycetes</taxon>
        <taxon>Microstromatales</taxon>
        <taxon>Microstromatales incertae sedis</taxon>
        <taxon>Jaminaea</taxon>
    </lineage>
</organism>
<evidence type="ECO:0000313" key="2">
    <source>
        <dbReference type="EMBL" id="PWN26545.1"/>
    </source>
</evidence>
<name>A0A316UTX7_9BASI</name>
<feature type="signal peptide" evidence="1">
    <location>
        <begin position="1"/>
        <end position="20"/>
    </location>
</feature>